<evidence type="ECO:0000256" key="6">
    <source>
        <dbReference type="ARBA" id="ARBA00022989"/>
    </source>
</evidence>
<keyword evidence="6 11" id="KW-1133">Transmembrane helix</keyword>
<feature type="transmembrane region" description="Helical" evidence="11">
    <location>
        <begin position="238"/>
        <end position="262"/>
    </location>
</feature>
<dbReference type="InterPro" id="IPR013083">
    <property type="entry name" value="Znf_RING/FYVE/PHD"/>
</dbReference>
<evidence type="ECO:0000256" key="2">
    <source>
        <dbReference type="ARBA" id="ARBA00022692"/>
    </source>
</evidence>
<feature type="transmembrane region" description="Helical" evidence="11">
    <location>
        <begin position="364"/>
        <end position="385"/>
    </location>
</feature>
<feature type="transmembrane region" description="Helical" evidence="11">
    <location>
        <begin position="406"/>
        <end position="428"/>
    </location>
</feature>
<name>A0A2I0UL79_LIMLA</name>
<keyword evidence="3" id="KW-0479">Metal-binding</keyword>
<dbReference type="SMART" id="SM00184">
    <property type="entry name" value="RING"/>
    <property type="match status" value="1"/>
</dbReference>
<dbReference type="PROSITE" id="PS50089">
    <property type="entry name" value="ZF_RING_2"/>
    <property type="match status" value="1"/>
</dbReference>
<feature type="region of interest" description="Disordered" evidence="10">
    <location>
        <begin position="608"/>
        <end position="739"/>
    </location>
</feature>
<reference evidence="14" key="1">
    <citation type="submission" date="2017-11" db="EMBL/GenBank/DDBJ databases">
        <authorList>
            <person name="Lima N.C."/>
            <person name="Parody-Merino A.M."/>
            <person name="Battley P.F."/>
            <person name="Fidler A.E."/>
            <person name="Prosdocimi F."/>
        </authorList>
    </citation>
    <scope>NUCLEOTIDE SEQUENCE [LARGE SCALE GENOMIC DNA]</scope>
</reference>
<evidence type="ECO:0000313" key="13">
    <source>
        <dbReference type="EMBL" id="PKU46804.1"/>
    </source>
</evidence>
<evidence type="ECO:0000256" key="10">
    <source>
        <dbReference type="SAM" id="MobiDB-lite"/>
    </source>
</evidence>
<accession>A0A2I0UL79</accession>
<dbReference type="Pfam" id="PF13705">
    <property type="entry name" value="TRC8_N"/>
    <property type="match status" value="2"/>
</dbReference>
<feature type="transmembrane region" description="Helical" evidence="11">
    <location>
        <begin position="478"/>
        <end position="499"/>
    </location>
</feature>
<dbReference type="GO" id="GO:0036503">
    <property type="term" value="P:ERAD pathway"/>
    <property type="evidence" value="ECO:0007669"/>
    <property type="project" value="TreeGrafter"/>
</dbReference>
<gene>
    <name evidence="13" type="ORF">llap_2888</name>
</gene>
<feature type="transmembrane region" description="Helical" evidence="11">
    <location>
        <begin position="308"/>
        <end position="329"/>
    </location>
</feature>
<keyword evidence="2 11" id="KW-0812">Transmembrane</keyword>
<feature type="transmembrane region" description="Helical" evidence="11">
    <location>
        <begin position="75"/>
        <end position="92"/>
    </location>
</feature>
<dbReference type="InterPro" id="IPR001841">
    <property type="entry name" value="Znf_RING"/>
</dbReference>
<dbReference type="InterPro" id="IPR025754">
    <property type="entry name" value="TRC8_N_dom"/>
</dbReference>
<dbReference type="GO" id="GO:0043161">
    <property type="term" value="P:proteasome-mediated ubiquitin-dependent protein catabolic process"/>
    <property type="evidence" value="ECO:0007669"/>
    <property type="project" value="TreeGrafter"/>
</dbReference>
<dbReference type="SUPFAM" id="SSF57850">
    <property type="entry name" value="RING/U-box"/>
    <property type="match status" value="1"/>
</dbReference>
<feature type="transmembrane region" description="Helical" evidence="11">
    <location>
        <begin position="448"/>
        <end position="466"/>
    </location>
</feature>
<dbReference type="SMART" id="SM00744">
    <property type="entry name" value="RINGv"/>
    <property type="match status" value="1"/>
</dbReference>
<evidence type="ECO:0000256" key="11">
    <source>
        <dbReference type="SAM" id="Phobius"/>
    </source>
</evidence>
<feature type="compositionally biased region" description="Basic and acidic residues" evidence="10">
    <location>
        <begin position="697"/>
        <end position="706"/>
    </location>
</feature>
<dbReference type="FunFam" id="3.30.40.10:FF:000145">
    <property type="entry name" value="RING finger protein 145"/>
    <property type="match status" value="1"/>
</dbReference>
<dbReference type="GO" id="GO:0008270">
    <property type="term" value="F:zinc ion binding"/>
    <property type="evidence" value="ECO:0007669"/>
    <property type="project" value="UniProtKB-KW"/>
</dbReference>
<evidence type="ECO:0000256" key="4">
    <source>
        <dbReference type="ARBA" id="ARBA00022771"/>
    </source>
</evidence>
<dbReference type="Pfam" id="PF13639">
    <property type="entry name" value="zf-RING_2"/>
    <property type="match status" value="1"/>
</dbReference>
<feature type="transmembrane region" description="Helical" evidence="11">
    <location>
        <begin position="112"/>
        <end position="135"/>
    </location>
</feature>
<evidence type="ECO:0000256" key="7">
    <source>
        <dbReference type="ARBA" id="ARBA00023136"/>
    </source>
</evidence>
<dbReference type="InterPro" id="IPR050731">
    <property type="entry name" value="HRD1_E3_ubiq-ligases"/>
</dbReference>
<evidence type="ECO:0000256" key="5">
    <source>
        <dbReference type="ARBA" id="ARBA00022833"/>
    </source>
</evidence>
<keyword evidence="7 11" id="KW-0472">Membrane</keyword>
<dbReference type="GO" id="GO:0061630">
    <property type="term" value="F:ubiquitin protein ligase activity"/>
    <property type="evidence" value="ECO:0007669"/>
    <property type="project" value="TreeGrafter"/>
</dbReference>
<comment type="subcellular location">
    <subcellularLocation>
        <location evidence="1">Membrane</location>
        <topology evidence="1">Multi-pass membrane protein</topology>
    </subcellularLocation>
</comment>
<dbReference type="GO" id="GO:0012505">
    <property type="term" value="C:endomembrane system"/>
    <property type="evidence" value="ECO:0007669"/>
    <property type="project" value="TreeGrafter"/>
</dbReference>
<dbReference type="GO" id="GO:0016020">
    <property type="term" value="C:membrane"/>
    <property type="evidence" value="ECO:0007669"/>
    <property type="project" value="UniProtKB-SubCell"/>
</dbReference>
<proteinExistence type="predicted"/>
<keyword evidence="14" id="KW-1185">Reference proteome</keyword>
<feature type="compositionally biased region" description="Low complexity" evidence="10">
    <location>
        <begin position="636"/>
        <end position="645"/>
    </location>
</feature>
<organism evidence="13 14">
    <name type="scientific">Limosa lapponica baueri</name>
    <dbReference type="NCBI Taxonomy" id="1758121"/>
    <lineage>
        <taxon>Eukaryota</taxon>
        <taxon>Metazoa</taxon>
        <taxon>Chordata</taxon>
        <taxon>Craniata</taxon>
        <taxon>Vertebrata</taxon>
        <taxon>Euteleostomi</taxon>
        <taxon>Archelosauria</taxon>
        <taxon>Archosauria</taxon>
        <taxon>Dinosauria</taxon>
        <taxon>Saurischia</taxon>
        <taxon>Theropoda</taxon>
        <taxon>Coelurosauria</taxon>
        <taxon>Aves</taxon>
        <taxon>Neognathae</taxon>
        <taxon>Neoaves</taxon>
        <taxon>Charadriiformes</taxon>
        <taxon>Scolopacidae</taxon>
        <taxon>Limosa</taxon>
    </lineage>
</organism>
<protein>
    <recommendedName>
        <fullName evidence="8">RING finger protein 145</fullName>
    </recommendedName>
</protein>
<feature type="transmembrane region" description="Helical" evidence="11">
    <location>
        <begin position="142"/>
        <end position="163"/>
    </location>
</feature>
<evidence type="ECO:0000256" key="3">
    <source>
        <dbReference type="ARBA" id="ARBA00022723"/>
    </source>
</evidence>
<keyword evidence="4 9" id="KW-0863">Zinc-finger</keyword>
<dbReference type="PANTHER" id="PTHR22763:SF164">
    <property type="entry name" value="RING FINGER PROTEIN 145-LIKE"/>
    <property type="match status" value="1"/>
</dbReference>
<feature type="domain" description="RING-type" evidence="12">
    <location>
        <begin position="564"/>
        <end position="602"/>
    </location>
</feature>
<dbReference type="Proteomes" id="UP000233556">
    <property type="component" value="Unassembled WGS sequence"/>
</dbReference>
<dbReference type="AlphaFoldDB" id="A0A2I0UL79"/>
<evidence type="ECO:0000313" key="14">
    <source>
        <dbReference type="Proteomes" id="UP000233556"/>
    </source>
</evidence>
<keyword evidence="5" id="KW-0862">Zinc</keyword>
<reference evidence="14" key="2">
    <citation type="submission" date="2017-12" db="EMBL/GenBank/DDBJ databases">
        <title>Genome sequence of the Bar-tailed Godwit (Limosa lapponica baueri).</title>
        <authorList>
            <person name="Lima N.C.B."/>
            <person name="Parody-Merino A.M."/>
            <person name="Battley P.F."/>
            <person name="Fidler A.E."/>
            <person name="Prosdocimi F."/>
        </authorList>
    </citation>
    <scope>NUCLEOTIDE SEQUENCE [LARGE SCALE GENOMIC DNA]</scope>
</reference>
<sequence length="739" mass="80450">MARLEAVANVALRVPGLALLDLLYRWDAAALGDLLRPRRGDPPVLRPPALRGAYCLGHLLCLVVLMLPVRSLVKLYLHLLTVLLLAAGHMAARDYVRRELEYGFQGAVYSDPAALSRFATALAGQLCLCTLCSLLMRSRRPWLFGAPLLPVLARLCGLPLHTLPILNTFASVLTALEVLYVLASHILVPFQLAAAACREVVQGGGLQGRGLQDWGAAGQGRGLQDWGAAGQALEVYRLVALAVSLWSQLAIPLLFLVFWLALFSLRLSSFLTSSSSPLAQQGFLFLLLSSAAECCSTPYSLVGLTFTVSYLALGVLNLCKFYLLGFSAFQNGNVMHRGVTEGVTLLLLALQTGLLDLQILQRTFLLSIILFIVVTSTLQSMIEIADPIVLALGASRNRSPWKHFRGVSMCLFLLVFPCFMAYKIAHFFHLDFWLLILVSSCMLTSLQPPPVMGTLFIYALFMVELLQDTPLERMDEIIYCVNAVSRVLEFLVAVCVVGYGTWESLFGEWSWMGASVIIIHSYFNVWLRAQSGWRSFLLRREAAKKINSLPRATGGQLRDHNDVCAICFQDMQVAVITPCSHFFHAACLRKWLYVQDTCPMCHQQVTPVATEEDSGMERAARPAPASGDEVPGNRGAAASSAPAQPQEDRLPGMVPAQGDSGAAQDNGAEDLGPHHAVHPDVSTSQKQEASAIPQPHGDPRPSDQDGQHPSPSPTSLDTFASPELGVRDTGDSHSGPDPS</sequence>
<dbReference type="Gene3D" id="3.30.40.10">
    <property type="entry name" value="Zinc/RING finger domain, C3HC4 (zinc finger)"/>
    <property type="match status" value="1"/>
</dbReference>
<feature type="transmembrane region" description="Helical" evidence="11">
    <location>
        <begin position="511"/>
        <end position="529"/>
    </location>
</feature>
<dbReference type="PANTHER" id="PTHR22763">
    <property type="entry name" value="RING ZINC FINGER PROTEIN"/>
    <property type="match status" value="1"/>
</dbReference>
<dbReference type="EMBL" id="KZ505697">
    <property type="protein sequence ID" value="PKU46804.1"/>
    <property type="molecule type" value="Genomic_DNA"/>
</dbReference>
<evidence type="ECO:0000256" key="1">
    <source>
        <dbReference type="ARBA" id="ARBA00004141"/>
    </source>
</evidence>
<feature type="transmembrane region" description="Helical" evidence="11">
    <location>
        <begin position="49"/>
        <end position="68"/>
    </location>
</feature>
<dbReference type="InterPro" id="IPR011016">
    <property type="entry name" value="Znf_RING-CH"/>
</dbReference>
<evidence type="ECO:0000256" key="9">
    <source>
        <dbReference type="PROSITE-ProRule" id="PRU00175"/>
    </source>
</evidence>
<feature type="compositionally biased region" description="Polar residues" evidence="10">
    <location>
        <begin position="707"/>
        <end position="718"/>
    </location>
</feature>
<feature type="transmembrane region" description="Helical" evidence="11">
    <location>
        <begin position="169"/>
        <end position="188"/>
    </location>
</feature>
<evidence type="ECO:0000256" key="8">
    <source>
        <dbReference type="ARBA" id="ARBA00035709"/>
    </source>
</evidence>
<dbReference type="CDD" id="cd16476">
    <property type="entry name" value="RING-H2_RNF139-like"/>
    <property type="match status" value="1"/>
</dbReference>
<evidence type="ECO:0000259" key="12">
    <source>
        <dbReference type="PROSITE" id="PS50089"/>
    </source>
</evidence>
<dbReference type="OrthoDB" id="4752984at2759"/>